<feature type="non-terminal residue" evidence="1">
    <location>
        <position position="1"/>
    </location>
</feature>
<organism evidence="1 2">
    <name type="scientific">Elysia crispata</name>
    <name type="common">lettuce slug</name>
    <dbReference type="NCBI Taxonomy" id="231223"/>
    <lineage>
        <taxon>Eukaryota</taxon>
        <taxon>Metazoa</taxon>
        <taxon>Spiralia</taxon>
        <taxon>Lophotrochozoa</taxon>
        <taxon>Mollusca</taxon>
        <taxon>Gastropoda</taxon>
        <taxon>Heterobranchia</taxon>
        <taxon>Euthyneura</taxon>
        <taxon>Panpulmonata</taxon>
        <taxon>Sacoglossa</taxon>
        <taxon>Placobranchoidea</taxon>
        <taxon>Plakobranchidae</taxon>
        <taxon>Elysia</taxon>
    </lineage>
</organism>
<proteinExistence type="predicted"/>
<evidence type="ECO:0000313" key="2">
    <source>
        <dbReference type="Proteomes" id="UP001283361"/>
    </source>
</evidence>
<keyword evidence="2" id="KW-1185">Reference proteome</keyword>
<accession>A0AAE1CST7</accession>
<protein>
    <submittedName>
        <fullName evidence="1">Uncharacterized protein</fullName>
    </submittedName>
</protein>
<reference evidence="1" key="1">
    <citation type="journal article" date="2023" name="G3 (Bethesda)">
        <title>A reference genome for the long-term kleptoplast-retaining sea slug Elysia crispata morphotype clarki.</title>
        <authorList>
            <person name="Eastman K.E."/>
            <person name="Pendleton A.L."/>
            <person name="Shaikh M.A."/>
            <person name="Suttiyut T."/>
            <person name="Ogas R."/>
            <person name="Tomko P."/>
            <person name="Gavelis G."/>
            <person name="Widhalm J.R."/>
            <person name="Wisecaver J.H."/>
        </authorList>
    </citation>
    <scope>NUCLEOTIDE SEQUENCE</scope>
    <source>
        <strain evidence="1">ECLA1</strain>
    </source>
</reference>
<comment type="caution">
    <text evidence="1">The sequence shown here is derived from an EMBL/GenBank/DDBJ whole genome shotgun (WGS) entry which is preliminary data.</text>
</comment>
<sequence length="38" mass="4509">RLRGKTMSPVLPASRWDKDWRRLAEMDLSSNLPFYSDL</sequence>
<evidence type="ECO:0000313" key="1">
    <source>
        <dbReference type="EMBL" id="KAK3732292.1"/>
    </source>
</evidence>
<dbReference type="Proteomes" id="UP001283361">
    <property type="component" value="Unassembled WGS sequence"/>
</dbReference>
<name>A0AAE1CST7_9GAST</name>
<dbReference type="AlphaFoldDB" id="A0AAE1CST7"/>
<dbReference type="EMBL" id="JAWDGP010006975">
    <property type="protein sequence ID" value="KAK3732292.1"/>
    <property type="molecule type" value="Genomic_DNA"/>
</dbReference>
<gene>
    <name evidence="1" type="ORF">RRG08_064257</name>
</gene>